<organism evidence="1 2">
    <name type="scientific">Pluteus cervinus</name>
    <dbReference type="NCBI Taxonomy" id="181527"/>
    <lineage>
        <taxon>Eukaryota</taxon>
        <taxon>Fungi</taxon>
        <taxon>Dikarya</taxon>
        <taxon>Basidiomycota</taxon>
        <taxon>Agaricomycotina</taxon>
        <taxon>Agaricomycetes</taxon>
        <taxon>Agaricomycetidae</taxon>
        <taxon>Agaricales</taxon>
        <taxon>Pluteineae</taxon>
        <taxon>Pluteaceae</taxon>
        <taxon>Pluteus</taxon>
    </lineage>
</organism>
<name>A0ACD3BA78_9AGAR</name>
<keyword evidence="2" id="KW-1185">Reference proteome</keyword>
<accession>A0ACD3BA78</accession>
<dbReference type="EMBL" id="ML208267">
    <property type="protein sequence ID" value="TFK74549.1"/>
    <property type="molecule type" value="Genomic_DNA"/>
</dbReference>
<proteinExistence type="predicted"/>
<gene>
    <name evidence="1" type="ORF">BDN72DRAFT_853895</name>
</gene>
<evidence type="ECO:0000313" key="1">
    <source>
        <dbReference type="EMBL" id="TFK74549.1"/>
    </source>
</evidence>
<sequence>MAFTPRSRIREHRDDSDPLALAIAPPPDESPGAKEARQRAEKAAKLRSDTIDEELNRQRLAEKKMKCVRILLLGKSTTLKNFQLIHSSKAFKTERASWRAVVQLNVVRSMRLILDAMAEAHASSTPRSSLSSPHAPSTPEHTNLPALTPELLKLKMRLLPLQKVEEALLRKLSPTGDEDREATHLSPVTNLSYSGRAGNEVAVNSSSAWKGAFSRLLNSRTSTDTSHDQIDFDNPNDPGVILHACSEDMIRLWEDPTVKKLLTAQRIRLEDMAGFFLDSLERVTSPKYVPTDDDILRARLKTLGVSEHRFKLQAGNMLSHDWRIFDVGGARSLRAAWIPFFDDMDAIIFLAPISCFDQVLAEDSSVNRLEDSILLWRSVVSNPLLKKTNIVLFLNKIDILKAKLASGVQFGHYVVSYGERPNDFESTASYLKKKFGSLHKSCSPATRTFYSHLTAVTDVKSTQHILRNVKDMVVRQSLKAGDLM</sequence>
<protein>
    <submittedName>
        <fullName evidence="1">G-alpha-domain-containing protein</fullName>
    </submittedName>
</protein>
<reference evidence="1 2" key="1">
    <citation type="journal article" date="2019" name="Nat. Ecol. Evol.">
        <title>Megaphylogeny resolves global patterns of mushroom evolution.</title>
        <authorList>
            <person name="Varga T."/>
            <person name="Krizsan K."/>
            <person name="Foldi C."/>
            <person name="Dima B."/>
            <person name="Sanchez-Garcia M."/>
            <person name="Sanchez-Ramirez S."/>
            <person name="Szollosi G.J."/>
            <person name="Szarkandi J.G."/>
            <person name="Papp V."/>
            <person name="Albert L."/>
            <person name="Andreopoulos W."/>
            <person name="Angelini C."/>
            <person name="Antonin V."/>
            <person name="Barry K.W."/>
            <person name="Bougher N.L."/>
            <person name="Buchanan P."/>
            <person name="Buyck B."/>
            <person name="Bense V."/>
            <person name="Catcheside P."/>
            <person name="Chovatia M."/>
            <person name="Cooper J."/>
            <person name="Damon W."/>
            <person name="Desjardin D."/>
            <person name="Finy P."/>
            <person name="Geml J."/>
            <person name="Haridas S."/>
            <person name="Hughes K."/>
            <person name="Justo A."/>
            <person name="Karasinski D."/>
            <person name="Kautmanova I."/>
            <person name="Kiss B."/>
            <person name="Kocsube S."/>
            <person name="Kotiranta H."/>
            <person name="LaButti K.M."/>
            <person name="Lechner B.E."/>
            <person name="Liimatainen K."/>
            <person name="Lipzen A."/>
            <person name="Lukacs Z."/>
            <person name="Mihaltcheva S."/>
            <person name="Morgado L.N."/>
            <person name="Niskanen T."/>
            <person name="Noordeloos M.E."/>
            <person name="Ohm R.A."/>
            <person name="Ortiz-Santana B."/>
            <person name="Ovrebo C."/>
            <person name="Racz N."/>
            <person name="Riley R."/>
            <person name="Savchenko A."/>
            <person name="Shiryaev A."/>
            <person name="Soop K."/>
            <person name="Spirin V."/>
            <person name="Szebenyi C."/>
            <person name="Tomsovsky M."/>
            <person name="Tulloss R.E."/>
            <person name="Uehling J."/>
            <person name="Grigoriev I.V."/>
            <person name="Vagvolgyi C."/>
            <person name="Papp T."/>
            <person name="Martin F.M."/>
            <person name="Miettinen O."/>
            <person name="Hibbett D.S."/>
            <person name="Nagy L.G."/>
        </authorList>
    </citation>
    <scope>NUCLEOTIDE SEQUENCE [LARGE SCALE GENOMIC DNA]</scope>
    <source>
        <strain evidence="1 2">NL-1719</strain>
    </source>
</reference>
<dbReference type="Proteomes" id="UP000308600">
    <property type="component" value="Unassembled WGS sequence"/>
</dbReference>
<evidence type="ECO:0000313" key="2">
    <source>
        <dbReference type="Proteomes" id="UP000308600"/>
    </source>
</evidence>